<dbReference type="Pfam" id="PF07992">
    <property type="entry name" value="Pyr_redox_2"/>
    <property type="match status" value="1"/>
</dbReference>
<sequence>MIVVIGGGPAGRYAAMRLSGAGKKVRLVEKRSAGVGGQCLHQGCMTICALNDVARLMDQARGFQGLGILGPISEFSYESLIHRMQETIRIIAGVLEQETVQAGVEIIHGSADIQGSSLLIDGVETPADAIIIASGAHPKIPEISGCCLPGVYTAHTLLSMPDLPKKMVIIGSGVIAAEFAYIFRVFGSEVTILARSSLLRTFPDKLVHEARKDLAQVTIEEEVTVAGITGQNHVTGVIIRDKEGIREIPADVVLLAAGMVPNTGFISGITCDPNGALIVNDRMETSAPGVYAAGDVTGTGYLTPVARHQGRKAADAILGNSFEPEPVAVPQAIKLKHDLAYCRKPGNGSKGISIPGPAGPGTFWEVQNKRTGSSSIEFDENGDVMGLSEASPAASVAMAYLGWMMNSDIRIEEFDRFIEVHPSADGIPWLLKYLNGKRKS</sequence>
<organism evidence="2 3">
    <name type="scientific">Methanospirillum hungatei</name>
    <dbReference type="NCBI Taxonomy" id="2203"/>
    <lineage>
        <taxon>Archaea</taxon>
        <taxon>Methanobacteriati</taxon>
        <taxon>Methanobacteriota</taxon>
        <taxon>Stenosarchaea group</taxon>
        <taxon>Methanomicrobia</taxon>
        <taxon>Methanomicrobiales</taxon>
        <taxon>Methanospirillaceae</taxon>
        <taxon>Methanospirillum</taxon>
    </lineage>
</organism>
<dbReference type="PANTHER" id="PTHR43014">
    <property type="entry name" value="MERCURIC REDUCTASE"/>
    <property type="match status" value="1"/>
</dbReference>
<evidence type="ECO:0000313" key="3">
    <source>
        <dbReference type="Proteomes" id="UP000694228"/>
    </source>
</evidence>
<gene>
    <name evidence="2" type="ORF">KSK55_07075</name>
</gene>
<proteinExistence type="predicted"/>
<dbReference type="GO" id="GO:0016491">
    <property type="term" value="F:oxidoreductase activity"/>
    <property type="evidence" value="ECO:0007669"/>
    <property type="project" value="InterPro"/>
</dbReference>
<dbReference type="InterPro" id="IPR023753">
    <property type="entry name" value="FAD/NAD-binding_dom"/>
</dbReference>
<dbReference type="Proteomes" id="UP000694228">
    <property type="component" value="Chromosome"/>
</dbReference>
<evidence type="ECO:0000313" key="2">
    <source>
        <dbReference type="EMBL" id="QXO96121.1"/>
    </source>
</evidence>
<dbReference type="AlphaFoldDB" id="A0A8F5VN31"/>
<dbReference type="PANTHER" id="PTHR43014:SF5">
    <property type="entry name" value="GLUTATHIONE REDUCTASE (NADPH)"/>
    <property type="match status" value="1"/>
</dbReference>
<protein>
    <submittedName>
        <fullName evidence="2">NAD(P)/FAD-dependent oxidoreductase</fullName>
    </submittedName>
</protein>
<dbReference type="EMBL" id="CP077107">
    <property type="protein sequence ID" value="QXO96121.1"/>
    <property type="molecule type" value="Genomic_DNA"/>
</dbReference>
<evidence type="ECO:0000259" key="1">
    <source>
        <dbReference type="Pfam" id="PF07992"/>
    </source>
</evidence>
<reference evidence="2 3" key="1">
    <citation type="submission" date="2021-06" db="EMBL/GenBank/DDBJ databases">
        <title>Complete genome sequence of the secondary alcohol utilizing methanogen Methanospirillum hungatei strain GP1.</title>
        <authorList>
            <person name="Day L.A."/>
            <person name="Costa K.C."/>
        </authorList>
    </citation>
    <scope>NUCLEOTIDE SEQUENCE [LARGE SCALE GENOMIC DNA]</scope>
    <source>
        <strain evidence="2 3">GP1</strain>
    </source>
</reference>
<dbReference type="OrthoDB" id="27922at2157"/>
<accession>A0A8F5VN31</accession>
<name>A0A8F5VN31_METHU</name>
<feature type="domain" description="FAD/NAD(P)-binding" evidence="1">
    <location>
        <begin position="2"/>
        <end position="310"/>
    </location>
</feature>